<comment type="subcellular location">
    <subcellularLocation>
        <location evidence="1 7">Cell outer membrane</location>
        <topology evidence="1 7">Multi-pass membrane protein</topology>
    </subcellularLocation>
</comment>
<dbReference type="OrthoDB" id="9768177at2"/>
<reference evidence="11" key="1">
    <citation type="submission" date="2016-11" db="EMBL/GenBank/DDBJ databases">
        <authorList>
            <person name="Varghese N."/>
            <person name="Submissions S."/>
        </authorList>
    </citation>
    <scope>NUCLEOTIDE SEQUENCE [LARGE SCALE GENOMIC DNA]</scope>
    <source>
        <strain evidence="11">DSM 24787</strain>
    </source>
</reference>
<dbReference type="InterPro" id="IPR008969">
    <property type="entry name" value="CarboxyPept-like_regulatory"/>
</dbReference>
<dbReference type="AlphaFoldDB" id="A0A1N6J215"/>
<keyword evidence="6 7" id="KW-0998">Cell outer membrane</keyword>
<name>A0A1N6J215_9BACT</name>
<dbReference type="InterPro" id="IPR023996">
    <property type="entry name" value="TonB-dep_OMP_SusC/RagA"/>
</dbReference>
<gene>
    <name evidence="10" type="ORF">SAMN04488055_3559</name>
</gene>
<evidence type="ECO:0000256" key="6">
    <source>
        <dbReference type="ARBA" id="ARBA00023237"/>
    </source>
</evidence>
<sequence>MMKFRSLTIKWWLCLLACAFSISLKAQEKPQLTGIVTSEKGEILIGVGVSIVAAGTTEKQNLSTNEKGVFTVSGLKPGNKYQFTFSFMGYEKYVIKDFVIKAGANNSLIIRMKEAPADLNEVVVIGYGSVLKKDLTGAISTIKSEKITEVAVTNVTQALQGRVAGVMAQTTSWKPGTATQVRIRGARSINASNEVLYVVDGMPLTDGADQINPNDIETINVLKDASATAIYGNRGANGVIIITTKKGKVGMTTVEYNGYYGVQKNRPMPELMNAAEFVEYSREAQRNTLGGAYDPKPSRDLDFKNDQLVATPYMLKNMENAWASGTYDPSKLVSTDWMSLGLRTGSMQDHQLSVRGGTEKTKLLLSVDYFNNVGVVKDQDYTRYSIRANIDHSIRDNIKIGTQSLFTSSQLNAGWNEIFDTYGLKSFNPIASPYGADGKTLALYPTNNTRTPNPLTNFGNTKRLVKQDRYIGNYYLDVSFLNGFNLRSNVGLDYRGTQNLNFNKANTASAGGEAPSSTSNGGNKKLMYSWENILSYNKSIGDHNLYATLVQSIQSETTESYGVSVRDLPYDQQLYYNVGSALTISGVSSGYSRSTLASFMGRLNYNYKNKYLATVSTRYDGSSVLAVGHKWVAFPSVALAWRLKGENFLKDVKAITDLKLRLGWGRTGNSGGVSPYITWGSLSTVRYVYGETSKLGFAPTDMINPNLGWETTGQYNIGLDFSLLRGRISGSIEAYQQNTSDLLLDQQLPTVSGFDKILVNIGKTTNKGFEVTINTVNVSTRKLKWSTDWIFATNKQRIVELYNGKNDDLASGWFIGQPVKVAYDLKPNGIWQDTDADKAEMAKFAVNGAVYKPGDVRPLDLNHDYKIDAADRSIFGQADPKWTASLGNNIQYGNFDASVFIYANVGQTIYHDLDMRFDGRYNQPKLDYWTPNNPSKTYPRPFLGSAGLSYLSILNYYDGSFLRVKNISLGYTLPAPLVQKAHLQKFRIYGSVQNPFVVTKFPGTDPEGATGFKEPSLTMYLVGVNVGF</sequence>
<evidence type="ECO:0000256" key="1">
    <source>
        <dbReference type="ARBA" id="ARBA00004571"/>
    </source>
</evidence>
<dbReference type="InterPro" id="IPR023997">
    <property type="entry name" value="TonB-dep_OMP_SusC/RagA_CS"/>
</dbReference>
<evidence type="ECO:0000256" key="4">
    <source>
        <dbReference type="ARBA" id="ARBA00022692"/>
    </source>
</evidence>
<dbReference type="Gene3D" id="2.170.130.10">
    <property type="entry name" value="TonB-dependent receptor, plug domain"/>
    <property type="match status" value="1"/>
</dbReference>
<dbReference type="FunFam" id="2.170.130.10:FF:000008">
    <property type="entry name" value="SusC/RagA family TonB-linked outer membrane protein"/>
    <property type="match status" value="1"/>
</dbReference>
<evidence type="ECO:0000256" key="7">
    <source>
        <dbReference type="PROSITE-ProRule" id="PRU01360"/>
    </source>
</evidence>
<dbReference type="SUPFAM" id="SSF56935">
    <property type="entry name" value="Porins"/>
    <property type="match status" value="1"/>
</dbReference>
<evidence type="ECO:0000256" key="3">
    <source>
        <dbReference type="ARBA" id="ARBA00022452"/>
    </source>
</evidence>
<keyword evidence="3 7" id="KW-1134">Transmembrane beta strand</keyword>
<dbReference type="SUPFAM" id="SSF49464">
    <property type="entry name" value="Carboxypeptidase regulatory domain-like"/>
    <property type="match status" value="1"/>
</dbReference>
<keyword evidence="8" id="KW-0732">Signal</keyword>
<proteinExistence type="inferred from homology"/>
<evidence type="ECO:0000313" key="10">
    <source>
        <dbReference type="EMBL" id="SIO38307.1"/>
    </source>
</evidence>
<dbReference type="Gene3D" id="2.40.170.20">
    <property type="entry name" value="TonB-dependent receptor, beta-barrel domain"/>
    <property type="match status" value="1"/>
</dbReference>
<dbReference type="NCBIfam" id="TIGR04057">
    <property type="entry name" value="SusC_RagA_signa"/>
    <property type="match status" value="1"/>
</dbReference>
<feature type="chain" id="PRO_5012771559" evidence="8">
    <location>
        <begin position="27"/>
        <end position="1028"/>
    </location>
</feature>
<feature type="signal peptide" evidence="8">
    <location>
        <begin position="1"/>
        <end position="26"/>
    </location>
</feature>
<dbReference type="PROSITE" id="PS52016">
    <property type="entry name" value="TONB_DEPENDENT_REC_3"/>
    <property type="match status" value="1"/>
</dbReference>
<dbReference type="Pfam" id="PF07715">
    <property type="entry name" value="Plug"/>
    <property type="match status" value="1"/>
</dbReference>
<keyword evidence="11" id="KW-1185">Reference proteome</keyword>
<organism evidence="10 11">
    <name type="scientific">Chitinophaga niabensis</name>
    <dbReference type="NCBI Taxonomy" id="536979"/>
    <lineage>
        <taxon>Bacteria</taxon>
        <taxon>Pseudomonadati</taxon>
        <taxon>Bacteroidota</taxon>
        <taxon>Chitinophagia</taxon>
        <taxon>Chitinophagales</taxon>
        <taxon>Chitinophagaceae</taxon>
        <taxon>Chitinophaga</taxon>
    </lineage>
</organism>
<dbReference type="GO" id="GO:0009279">
    <property type="term" value="C:cell outer membrane"/>
    <property type="evidence" value="ECO:0007669"/>
    <property type="project" value="UniProtKB-SubCell"/>
</dbReference>
<accession>A0A1N6J215</accession>
<keyword evidence="5 7" id="KW-0472">Membrane</keyword>
<comment type="similarity">
    <text evidence="7">Belongs to the TonB-dependent receptor family.</text>
</comment>
<dbReference type="InterPro" id="IPR012910">
    <property type="entry name" value="Plug_dom"/>
</dbReference>
<feature type="domain" description="TonB-dependent receptor plug" evidence="9">
    <location>
        <begin position="132"/>
        <end position="239"/>
    </location>
</feature>
<dbReference type="EMBL" id="FSRA01000002">
    <property type="protein sequence ID" value="SIO38307.1"/>
    <property type="molecule type" value="Genomic_DNA"/>
</dbReference>
<dbReference type="STRING" id="536979.SAMN04488055_3559"/>
<evidence type="ECO:0000313" key="11">
    <source>
        <dbReference type="Proteomes" id="UP000185003"/>
    </source>
</evidence>
<keyword evidence="2 7" id="KW-0813">Transport</keyword>
<dbReference type="InterPro" id="IPR039426">
    <property type="entry name" value="TonB-dep_rcpt-like"/>
</dbReference>
<dbReference type="Pfam" id="PF13620">
    <property type="entry name" value="CarboxypepD_reg"/>
    <property type="match status" value="1"/>
</dbReference>
<dbReference type="NCBIfam" id="TIGR04056">
    <property type="entry name" value="OMP_RagA_SusC"/>
    <property type="match status" value="1"/>
</dbReference>
<evidence type="ECO:0000256" key="5">
    <source>
        <dbReference type="ARBA" id="ARBA00023136"/>
    </source>
</evidence>
<keyword evidence="4 7" id="KW-0812">Transmembrane</keyword>
<evidence type="ECO:0000256" key="2">
    <source>
        <dbReference type="ARBA" id="ARBA00022448"/>
    </source>
</evidence>
<evidence type="ECO:0000256" key="8">
    <source>
        <dbReference type="SAM" id="SignalP"/>
    </source>
</evidence>
<dbReference type="RefSeq" id="WP_159442297.1">
    <property type="nucleotide sequence ID" value="NZ_FSRA01000002.1"/>
</dbReference>
<dbReference type="InterPro" id="IPR037066">
    <property type="entry name" value="Plug_dom_sf"/>
</dbReference>
<dbReference type="Gene3D" id="2.60.40.1120">
    <property type="entry name" value="Carboxypeptidase-like, regulatory domain"/>
    <property type="match status" value="1"/>
</dbReference>
<dbReference type="InterPro" id="IPR036942">
    <property type="entry name" value="Beta-barrel_TonB_sf"/>
</dbReference>
<evidence type="ECO:0000259" key="9">
    <source>
        <dbReference type="Pfam" id="PF07715"/>
    </source>
</evidence>
<dbReference type="Proteomes" id="UP000185003">
    <property type="component" value="Unassembled WGS sequence"/>
</dbReference>
<protein>
    <submittedName>
        <fullName evidence="10">TonB-linked outer membrane protein, SusC/RagA family</fullName>
    </submittedName>
</protein>